<dbReference type="OrthoDB" id="27513at2157"/>
<dbReference type="Proteomes" id="UP000694018">
    <property type="component" value="Chromosome"/>
</dbReference>
<dbReference type="AlphaFoldDB" id="A0A8F5BR08"/>
<reference evidence="7" key="1">
    <citation type="journal article" date="2021" name="Environ. Microbiol.">
        <title>New insights into the diversity and evolution of the archaeal mobilome from three complete genomes of Saccharolobus shibatae.</title>
        <authorList>
            <person name="Medvedeva S."/>
            <person name="Brandt D."/>
            <person name="Cvirkaite-Krupovic V."/>
            <person name="Liu Y."/>
            <person name="Severinov K."/>
            <person name="Ishino S."/>
            <person name="Ishino Y."/>
            <person name="Prangishvili D."/>
            <person name="Kalinowski J."/>
            <person name="Krupovic M."/>
        </authorList>
    </citation>
    <scope>NUCLEOTIDE SEQUENCE</scope>
    <source>
        <strain evidence="7">B12</strain>
    </source>
</reference>
<keyword evidence="3 5" id="KW-0057">Aromatic amino acid biosynthesis</keyword>
<organism evidence="7 8">
    <name type="scientific">Saccharolobus shibatae (strain ATCC 51178 / DSM 5389 / JCM 8931 / NBRC 15437 / B12)</name>
    <name type="common">Sulfolobus shibatae</name>
    <dbReference type="NCBI Taxonomy" id="523848"/>
    <lineage>
        <taxon>Archaea</taxon>
        <taxon>Thermoproteota</taxon>
        <taxon>Thermoprotei</taxon>
        <taxon>Sulfolobales</taxon>
        <taxon>Sulfolobaceae</taxon>
        <taxon>Saccharolobus</taxon>
    </lineage>
</organism>
<proteinExistence type="inferred from homology"/>
<evidence type="ECO:0000313" key="8">
    <source>
        <dbReference type="Proteomes" id="UP000694018"/>
    </source>
</evidence>
<dbReference type="GeneID" id="65564060"/>
<evidence type="ECO:0000256" key="3">
    <source>
        <dbReference type="ARBA" id="ARBA00023141"/>
    </source>
</evidence>
<dbReference type="Pfam" id="PF00697">
    <property type="entry name" value="PRAI"/>
    <property type="match status" value="1"/>
</dbReference>
<evidence type="ECO:0000256" key="1">
    <source>
        <dbReference type="ARBA" id="ARBA00022605"/>
    </source>
</evidence>
<sequence length="204" mass="23238">MVKLKICGNATLSDIIELSKLNVDYIGIITDAISQRFVKSEFLTFVRRYTEKPIVNVKVNILMSEIEKELSISDYLQIHRVLDDSELELLKLYDFRKRIILYVPASFEYKKYLEKAIDTVDMVLIDSVKKGVGVDYNVASSFLKDYPHLGVGGKISIDNISNFINLNPAWLDISSSIEIYPGKKDINIVKKIVEMVKYGSSSDK</sequence>
<feature type="domain" description="N-(5'phosphoribosyl) anthranilate isomerase (PRAI)" evidence="6">
    <location>
        <begin position="4"/>
        <end position="194"/>
    </location>
</feature>
<dbReference type="EMBL" id="CP077717">
    <property type="protein sequence ID" value="QXJ29708.1"/>
    <property type="molecule type" value="Genomic_DNA"/>
</dbReference>
<dbReference type="EC" id="5.3.1.24" evidence="5"/>
<keyword evidence="4 5" id="KW-0413">Isomerase</keyword>
<gene>
    <name evidence="5" type="primary">trpF</name>
    <name evidence="7" type="ORF">J5U23_02583</name>
</gene>
<dbReference type="InterPro" id="IPR044643">
    <property type="entry name" value="TrpF_fam"/>
</dbReference>
<comment type="catalytic activity">
    <reaction evidence="5">
        <text>N-(5-phospho-beta-D-ribosyl)anthranilate = 1-(2-carboxyphenylamino)-1-deoxy-D-ribulose 5-phosphate</text>
        <dbReference type="Rhea" id="RHEA:21540"/>
        <dbReference type="ChEBI" id="CHEBI:18277"/>
        <dbReference type="ChEBI" id="CHEBI:58613"/>
        <dbReference type="EC" id="5.3.1.24"/>
    </reaction>
</comment>
<keyword evidence="1 5" id="KW-0028">Amino-acid biosynthesis</keyword>
<dbReference type="KEGG" id="sshi:J5U23_02583"/>
<dbReference type="InterPro" id="IPR001240">
    <property type="entry name" value="PRAI_dom"/>
</dbReference>
<dbReference type="UniPathway" id="UPA00035">
    <property type="reaction ID" value="UER00042"/>
</dbReference>
<dbReference type="PANTHER" id="PTHR42894">
    <property type="entry name" value="N-(5'-PHOSPHORIBOSYL)ANTHRANILATE ISOMERASE"/>
    <property type="match status" value="1"/>
</dbReference>
<comment type="pathway">
    <text evidence="5">Amino-acid biosynthesis; L-tryptophan biosynthesis; L-tryptophan from chorismate: step 3/5.</text>
</comment>
<dbReference type="HAMAP" id="MF_00135">
    <property type="entry name" value="PRAI"/>
    <property type="match status" value="1"/>
</dbReference>
<protein>
    <recommendedName>
        <fullName evidence="5">N-(5'-phosphoribosyl)anthranilate isomerase</fullName>
        <shortName evidence="5">PRAI</shortName>
        <ecNumber evidence="5">5.3.1.24</ecNumber>
    </recommendedName>
</protein>
<comment type="similarity">
    <text evidence="5">Belongs to the TrpF family.</text>
</comment>
<dbReference type="GO" id="GO:0004640">
    <property type="term" value="F:phosphoribosylanthranilate isomerase activity"/>
    <property type="evidence" value="ECO:0007669"/>
    <property type="project" value="UniProtKB-UniRule"/>
</dbReference>
<evidence type="ECO:0000313" key="7">
    <source>
        <dbReference type="EMBL" id="QXJ29708.1"/>
    </source>
</evidence>
<dbReference type="PANTHER" id="PTHR42894:SF1">
    <property type="entry name" value="N-(5'-PHOSPHORIBOSYL)ANTHRANILATE ISOMERASE"/>
    <property type="match status" value="1"/>
</dbReference>
<evidence type="ECO:0000256" key="5">
    <source>
        <dbReference type="HAMAP-Rule" id="MF_00135"/>
    </source>
</evidence>
<accession>A0A8F5BR08</accession>
<name>A0A8F5BR08_SACSH</name>
<evidence type="ECO:0000256" key="2">
    <source>
        <dbReference type="ARBA" id="ARBA00022822"/>
    </source>
</evidence>
<evidence type="ECO:0000259" key="6">
    <source>
        <dbReference type="Pfam" id="PF00697"/>
    </source>
</evidence>
<dbReference type="GO" id="GO:0000162">
    <property type="term" value="P:L-tryptophan biosynthetic process"/>
    <property type="evidence" value="ECO:0007669"/>
    <property type="project" value="UniProtKB-UniRule"/>
</dbReference>
<dbReference type="RefSeq" id="WP_218260855.1">
    <property type="nucleotide sequence ID" value="NZ_CP077717.1"/>
</dbReference>
<evidence type="ECO:0000256" key="4">
    <source>
        <dbReference type="ARBA" id="ARBA00023235"/>
    </source>
</evidence>
<keyword evidence="2 5" id="KW-0822">Tryptophan biosynthesis</keyword>